<protein>
    <recommendedName>
        <fullName evidence="2">Macrophage migration inhibitory factor</fullName>
    </recommendedName>
</protein>
<reference evidence="1" key="1">
    <citation type="submission" date="2019-08" db="EMBL/GenBank/DDBJ databases">
        <authorList>
            <person name="Kucharzyk K."/>
            <person name="Murdoch R.W."/>
            <person name="Higgins S."/>
            <person name="Loffler F."/>
        </authorList>
    </citation>
    <scope>NUCLEOTIDE SEQUENCE</scope>
</reference>
<dbReference type="EMBL" id="VSSQ01144267">
    <property type="protein sequence ID" value="MPN63990.1"/>
    <property type="molecule type" value="Genomic_DNA"/>
</dbReference>
<evidence type="ECO:0008006" key="2">
    <source>
        <dbReference type="Google" id="ProtNLM"/>
    </source>
</evidence>
<dbReference type="Gene3D" id="3.30.429.10">
    <property type="entry name" value="Macrophage Migration Inhibitory Factor"/>
    <property type="match status" value="1"/>
</dbReference>
<dbReference type="InterPro" id="IPR014347">
    <property type="entry name" value="Tautomerase/MIF_sf"/>
</dbReference>
<dbReference type="AlphaFoldDB" id="A0A645JLL8"/>
<proteinExistence type="predicted"/>
<name>A0A645JLL8_9ZZZZ</name>
<sequence>MPYVRVSVGKNLNEDEKNALQLSVSEHISLLPKKNRDNCMIDIMGDCSMYMRGVRAPLAFMEVRLYKAAPMEAKQEFVKKMYEVFEAQAGIKSTDMYINILEFDNFGVRGSYI</sequence>
<evidence type="ECO:0000313" key="1">
    <source>
        <dbReference type="EMBL" id="MPN63990.1"/>
    </source>
</evidence>
<comment type="caution">
    <text evidence="1">The sequence shown here is derived from an EMBL/GenBank/DDBJ whole genome shotgun (WGS) entry which is preliminary data.</text>
</comment>
<accession>A0A645JLL8</accession>
<dbReference type="SUPFAM" id="SSF55331">
    <property type="entry name" value="Tautomerase/MIF"/>
    <property type="match status" value="1"/>
</dbReference>
<gene>
    <name evidence="1" type="ORF">SDC9_211759</name>
</gene>
<organism evidence="1">
    <name type="scientific">bioreactor metagenome</name>
    <dbReference type="NCBI Taxonomy" id="1076179"/>
    <lineage>
        <taxon>unclassified sequences</taxon>
        <taxon>metagenomes</taxon>
        <taxon>ecological metagenomes</taxon>
    </lineage>
</organism>